<dbReference type="Proteomes" id="UP000655751">
    <property type="component" value="Unassembled WGS sequence"/>
</dbReference>
<comment type="catalytic activity">
    <reaction evidence="2">
        <text>oxidized coenzyme F420-(gamma-L-Glu)(n) + a quinol + H(+) = reduced coenzyme F420-(gamma-L-Glu)(n) + a quinone</text>
        <dbReference type="Rhea" id="RHEA:39663"/>
        <dbReference type="Rhea" id="RHEA-COMP:12939"/>
        <dbReference type="Rhea" id="RHEA-COMP:14378"/>
        <dbReference type="ChEBI" id="CHEBI:15378"/>
        <dbReference type="ChEBI" id="CHEBI:24646"/>
        <dbReference type="ChEBI" id="CHEBI:132124"/>
        <dbReference type="ChEBI" id="CHEBI:133980"/>
        <dbReference type="ChEBI" id="CHEBI:139511"/>
    </reaction>
</comment>
<protein>
    <submittedName>
        <fullName evidence="4">Nitroreductase family deazaflavin-dependent oxidoreductase</fullName>
    </submittedName>
</protein>
<comment type="similarity">
    <text evidence="1">Belongs to the F420H(2)-dependent quinone reductase family.</text>
</comment>
<feature type="region of interest" description="Disordered" evidence="3">
    <location>
        <begin position="142"/>
        <end position="162"/>
    </location>
</feature>
<evidence type="ECO:0000256" key="2">
    <source>
        <dbReference type="ARBA" id="ARBA00049106"/>
    </source>
</evidence>
<dbReference type="Pfam" id="PF04075">
    <property type="entry name" value="F420H2_quin_red"/>
    <property type="match status" value="1"/>
</dbReference>
<dbReference type="PANTHER" id="PTHR39428:SF3">
    <property type="entry name" value="DEAZAFLAVIN-DEPENDENT NITROREDUCTASE"/>
    <property type="match status" value="1"/>
</dbReference>
<dbReference type="AlphaFoldDB" id="A0A931IER8"/>
<name>A0A931IER8_9NOCA</name>
<evidence type="ECO:0000313" key="5">
    <source>
        <dbReference type="Proteomes" id="UP000655751"/>
    </source>
</evidence>
<dbReference type="InterPro" id="IPR004378">
    <property type="entry name" value="F420H2_quin_Rdtase"/>
</dbReference>
<gene>
    <name evidence="4" type="ORF">IT779_26815</name>
</gene>
<dbReference type="RefSeq" id="WP_196152193.1">
    <property type="nucleotide sequence ID" value="NZ_JADMLG010000012.1"/>
</dbReference>
<dbReference type="GO" id="GO:0005886">
    <property type="term" value="C:plasma membrane"/>
    <property type="evidence" value="ECO:0007669"/>
    <property type="project" value="TreeGrafter"/>
</dbReference>
<proteinExistence type="inferred from homology"/>
<organism evidence="4 5">
    <name type="scientific">Nocardia bovistercoris</name>
    <dbReference type="NCBI Taxonomy" id="2785916"/>
    <lineage>
        <taxon>Bacteria</taxon>
        <taxon>Bacillati</taxon>
        <taxon>Actinomycetota</taxon>
        <taxon>Actinomycetes</taxon>
        <taxon>Mycobacteriales</taxon>
        <taxon>Nocardiaceae</taxon>
        <taxon>Nocardia</taxon>
    </lineage>
</organism>
<keyword evidence="5" id="KW-1185">Reference proteome</keyword>
<dbReference type="GO" id="GO:0070967">
    <property type="term" value="F:coenzyme F420 binding"/>
    <property type="evidence" value="ECO:0007669"/>
    <property type="project" value="TreeGrafter"/>
</dbReference>
<accession>A0A931IER8</accession>
<evidence type="ECO:0000256" key="1">
    <source>
        <dbReference type="ARBA" id="ARBA00008710"/>
    </source>
</evidence>
<dbReference type="NCBIfam" id="TIGR00026">
    <property type="entry name" value="hi_GC_TIGR00026"/>
    <property type="match status" value="1"/>
</dbReference>
<dbReference type="PANTHER" id="PTHR39428">
    <property type="entry name" value="F420H(2)-DEPENDENT QUINONE REDUCTASE RV1261C"/>
    <property type="match status" value="1"/>
</dbReference>
<dbReference type="Gene3D" id="2.30.110.10">
    <property type="entry name" value="Electron Transport, Fmn-binding Protein, Chain A"/>
    <property type="match status" value="1"/>
</dbReference>
<evidence type="ECO:0000313" key="4">
    <source>
        <dbReference type="EMBL" id="MBH0779891.1"/>
    </source>
</evidence>
<evidence type="ECO:0000256" key="3">
    <source>
        <dbReference type="SAM" id="MobiDB-lite"/>
    </source>
</evidence>
<dbReference type="GO" id="GO:0016491">
    <property type="term" value="F:oxidoreductase activity"/>
    <property type="evidence" value="ECO:0007669"/>
    <property type="project" value="InterPro"/>
</dbReference>
<dbReference type="SUPFAM" id="SSF50475">
    <property type="entry name" value="FMN-binding split barrel"/>
    <property type="match status" value="1"/>
</dbReference>
<dbReference type="InterPro" id="IPR012349">
    <property type="entry name" value="Split_barrel_FMN-bd"/>
</dbReference>
<comment type="caution">
    <text evidence="4">The sequence shown here is derived from an EMBL/GenBank/DDBJ whole genome shotgun (WGS) entry which is preliminary data.</text>
</comment>
<reference evidence="4" key="1">
    <citation type="submission" date="2020-11" db="EMBL/GenBank/DDBJ databases">
        <title>Nocardia NEAU-351.nov., a novel actinomycete isolated from the cow dung.</title>
        <authorList>
            <person name="Zhang X."/>
        </authorList>
    </citation>
    <scope>NUCLEOTIDE SEQUENCE</scope>
    <source>
        <strain evidence="4">NEAU-351</strain>
    </source>
</reference>
<sequence>MPTDIRFKALNTAHRAVIAITRGRLGTRFFGMPTLVLTTVGRKSGRPHRVVLTAPVTDGDAMIVVASRGGDPVDPAWLHNLRAEPSVRVSFRNGPTRPMTARELPRGERDRLWPRVVEAQSGYADYQDKTTRVIPLVMLTPGHAAGNSVDRSSPGSGRRGHR</sequence>
<dbReference type="EMBL" id="JADMLG010000012">
    <property type="protein sequence ID" value="MBH0779891.1"/>
    <property type="molecule type" value="Genomic_DNA"/>
</dbReference>